<gene>
    <name evidence="1" type="ORF">HF995_09700</name>
</gene>
<dbReference type="AlphaFoldDB" id="A0A9X5IPT9"/>
<proteinExistence type="predicted"/>
<evidence type="ECO:0000313" key="2">
    <source>
        <dbReference type="Proteomes" id="UP000774283"/>
    </source>
</evidence>
<accession>A0A9X5IPT9</accession>
<reference evidence="1 2" key="1">
    <citation type="submission" date="2020-04" db="EMBL/GenBank/DDBJ databases">
        <title>MicrobeNet Type strains.</title>
        <authorList>
            <person name="Nicholson A.C."/>
        </authorList>
    </citation>
    <scope>NUCLEOTIDE SEQUENCE [LARGE SCALE GENOMIC DNA]</scope>
    <source>
        <strain evidence="1 2">ATCC BAA-789</strain>
    </source>
</reference>
<dbReference type="RefSeq" id="WP_168447552.1">
    <property type="nucleotide sequence ID" value="NZ_JAAXOW010000002.1"/>
</dbReference>
<dbReference type="Proteomes" id="UP000774283">
    <property type="component" value="Unassembled WGS sequence"/>
</dbReference>
<name>A0A9X5IPT9_9MICO</name>
<dbReference type="EMBL" id="JAAXOW010000002">
    <property type="protein sequence ID" value="NKX93542.1"/>
    <property type="molecule type" value="Genomic_DNA"/>
</dbReference>
<evidence type="ECO:0000313" key="1">
    <source>
        <dbReference type="EMBL" id="NKX93542.1"/>
    </source>
</evidence>
<organism evidence="1 2">
    <name type="scientific">Sanguibacter hominis ATCC BAA-789</name>
    <dbReference type="NCBI Taxonomy" id="1312740"/>
    <lineage>
        <taxon>Bacteria</taxon>
        <taxon>Bacillati</taxon>
        <taxon>Actinomycetota</taxon>
        <taxon>Actinomycetes</taxon>
        <taxon>Micrococcales</taxon>
        <taxon>Sanguibacteraceae</taxon>
        <taxon>Sanguibacter</taxon>
    </lineage>
</organism>
<comment type="caution">
    <text evidence="1">The sequence shown here is derived from an EMBL/GenBank/DDBJ whole genome shotgun (WGS) entry which is preliminary data.</text>
</comment>
<sequence>MQDSRTGDAEVDRMLERLDGLTARPVVEHVQVVEQVHRELEAHLTGQDEG</sequence>
<protein>
    <submittedName>
        <fullName evidence="1">Uncharacterized protein</fullName>
    </submittedName>
</protein>
<keyword evidence="2" id="KW-1185">Reference proteome</keyword>